<organism evidence="1 2">
    <name type="scientific">Kickxella alabastrina</name>
    <dbReference type="NCBI Taxonomy" id="61397"/>
    <lineage>
        <taxon>Eukaryota</taxon>
        <taxon>Fungi</taxon>
        <taxon>Fungi incertae sedis</taxon>
        <taxon>Zoopagomycota</taxon>
        <taxon>Kickxellomycotina</taxon>
        <taxon>Kickxellomycetes</taxon>
        <taxon>Kickxellales</taxon>
        <taxon>Kickxellaceae</taxon>
        <taxon>Kickxella</taxon>
    </lineage>
</organism>
<dbReference type="EMBL" id="JANBPG010000024">
    <property type="protein sequence ID" value="KAJ1901531.1"/>
    <property type="molecule type" value="Genomic_DNA"/>
</dbReference>
<proteinExistence type="predicted"/>
<protein>
    <submittedName>
        <fullName evidence="1">PHD type zinc finger protein with BAH domain-containing protein</fullName>
    </submittedName>
</protein>
<dbReference type="Proteomes" id="UP001150581">
    <property type="component" value="Unassembled WGS sequence"/>
</dbReference>
<comment type="caution">
    <text evidence="1">The sequence shown here is derived from an EMBL/GenBank/DDBJ whole genome shotgun (WGS) entry which is preliminary data.</text>
</comment>
<accession>A0ACC1IVB9</accession>
<gene>
    <name evidence="1" type="primary">SNT2</name>
    <name evidence="1" type="ORF">LPJ66_000705</name>
</gene>
<reference evidence="1" key="1">
    <citation type="submission" date="2022-07" db="EMBL/GenBank/DDBJ databases">
        <title>Phylogenomic reconstructions and comparative analyses of Kickxellomycotina fungi.</title>
        <authorList>
            <person name="Reynolds N.K."/>
            <person name="Stajich J.E."/>
            <person name="Barry K."/>
            <person name="Grigoriev I.V."/>
            <person name="Crous P."/>
            <person name="Smith M.E."/>
        </authorList>
    </citation>
    <scope>NUCLEOTIDE SEQUENCE</scope>
    <source>
        <strain evidence="1">Benny 63K</strain>
    </source>
</reference>
<keyword evidence="2" id="KW-1185">Reference proteome</keyword>
<name>A0ACC1IVB9_9FUNG</name>
<evidence type="ECO:0000313" key="2">
    <source>
        <dbReference type="Proteomes" id="UP001150581"/>
    </source>
</evidence>
<evidence type="ECO:0000313" key="1">
    <source>
        <dbReference type="EMBL" id="KAJ1901531.1"/>
    </source>
</evidence>
<sequence>MSKYLTQTNSDNSLPVSPKSITIADGTVISTDDYVYLQNDLPDEPFSIGRVMEFAYVPRVKQPKPLMSASWRQNSGTFDASKGRDNDTQQSGDTPKFKREGTPASSTSSVTPAASAQLRARIATFSRSRDLPVSRAKVKDTRLVIATMYSDLYLVSAIKGKCVVRHTAEIHDLSVWKNTPDHYYYNQFFDRYSSRLFDIIPVSQIRNAPQDVLQKLFDTYEFIFAESQKISDLVNTRRACTVCAKWCSISESLKCSLCDKHYHMQCLDPPISRKPAKGYSWQCAACLRRIQEQRANASSNADESADVTGDRKRTTRTTLAEEFSTSRRLLSGAGGASASDTESRAGSKRLKLSHGDGKSGTEAAATPIPRPKNRGLWPFRYFGVNTNIEDVLNDDERIYPRAVSRIGPKYQALIPDMVSPSGPALDKYLTKKRAQMLGGSNEAGDDAGPANQQSSVRETTASNSAWPSTGSTTPLTGQTNQYTHRGKESGGGAGVGGRWHGKSADQMDTTWDKIEVERGNHDEHLFFRQPSFLDNEELDMYMDSILPYLKRHFRLIRDFTLLDCQDAALHGLAQHNYDVEEALITIPECPEEYVRQRAAGDMWTNEALSKFIEGLREYGSNLQSIHEVMSENSRRAIVLRYYLIHPTKVGRRLQEEFNNRNHAGQRRPNLGEGTSNAHLDVASDAGVSSVNTPASSPRLSGLGDKLNRRCVHCQQENSSRWYAAPADMTVHYTRGAKSSGIQRIICADCREYWNHYALMPDQDSINARKHHSQQKQKASNGARGAAAPASASVSAAASMSAADQGNGNVRSKTVSVQPKARATASWPLIPCDVCRLKTRFTDHTALMCQDCGLCLHLACSGYPTRARINPKRWRCGVCSNVANPTVSINYECMLCHKSAPALLAAPERPRPLMWRTSGNNWVHAHCALVVPELQLSFIHGNIIVSGLSAVPSDAWERGCSACNSAEGAVIKCCEKNCQEGAHASCAQLDIRGGGGEQLSPLGLRITLAGRMVDGGRARDLDILNSSVADFIAGGHKLSVVLKCARHANRISSSDVDLSAADQTGVSMMSAVVASKVASGPLARNENLVSFTAAPIAVAKPDTGTSSVVQAAVVSPVLRSSSPPPPLSSRRSSGQGSSKEPTCMRPKMVAWSKLSIDPSCAQCSTEFSPVWWPLSPGSSSNGATQKIDRKIHKSGAKVLCHRCYTMSASSVSHGNNITSS</sequence>